<dbReference type="Gene3D" id="3.40.50.300">
    <property type="entry name" value="P-loop containing nucleotide triphosphate hydrolases"/>
    <property type="match status" value="1"/>
</dbReference>
<dbReference type="PANTHER" id="PTHR12169">
    <property type="entry name" value="ATPASE N2B"/>
    <property type="match status" value="1"/>
</dbReference>
<evidence type="ECO:0000313" key="4">
    <source>
        <dbReference type="Proteomes" id="UP000264310"/>
    </source>
</evidence>
<keyword evidence="2" id="KW-0067">ATP-binding</keyword>
<evidence type="ECO:0000313" key="3">
    <source>
        <dbReference type="EMBL" id="RFC66096.1"/>
    </source>
</evidence>
<gene>
    <name evidence="3" type="ORF">DYI37_01095</name>
</gene>
<protein>
    <submittedName>
        <fullName evidence="3">Cell division protein ZapE</fullName>
    </submittedName>
</protein>
<dbReference type="GO" id="GO:0016887">
    <property type="term" value="F:ATP hydrolysis activity"/>
    <property type="evidence" value="ECO:0007669"/>
    <property type="project" value="InterPro"/>
</dbReference>
<dbReference type="GO" id="GO:0005737">
    <property type="term" value="C:cytoplasm"/>
    <property type="evidence" value="ECO:0007669"/>
    <property type="project" value="TreeGrafter"/>
</dbReference>
<dbReference type="InterPro" id="IPR027417">
    <property type="entry name" value="P-loop_NTPase"/>
</dbReference>
<reference evidence="3 4" key="1">
    <citation type="submission" date="2018-08" db="EMBL/GenBank/DDBJ databases">
        <title>Fulvimarina sp. 85, whole genome shotgun sequence.</title>
        <authorList>
            <person name="Tuo L."/>
        </authorList>
    </citation>
    <scope>NUCLEOTIDE SEQUENCE [LARGE SCALE GENOMIC DNA]</scope>
    <source>
        <strain evidence="3 4">85</strain>
    </source>
</reference>
<dbReference type="Proteomes" id="UP000264310">
    <property type="component" value="Unassembled WGS sequence"/>
</dbReference>
<dbReference type="EMBL" id="QURL01000001">
    <property type="protein sequence ID" value="RFC66096.1"/>
    <property type="molecule type" value="Genomic_DNA"/>
</dbReference>
<dbReference type="GO" id="GO:0005524">
    <property type="term" value="F:ATP binding"/>
    <property type="evidence" value="ECO:0007669"/>
    <property type="project" value="UniProtKB-KW"/>
</dbReference>
<dbReference type="RefSeq" id="WP_116681346.1">
    <property type="nucleotide sequence ID" value="NZ_QURL01000001.1"/>
</dbReference>
<keyword evidence="3" id="KW-0131">Cell cycle</keyword>
<dbReference type="GO" id="GO:0051301">
    <property type="term" value="P:cell division"/>
    <property type="evidence" value="ECO:0007669"/>
    <property type="project" value="UniProtKB-KW"/>
</dbReference>
<keyword evidence="3" id="KW-0132">Cell division</keyword>
<evidence type="ECO:0000256" key="1">
    <source>
        <dbReference type="ARBA" id="ARBA00022741"/>
    </source>
</evidence>
<keyword evidence="4" id="KW-1185">Reference proteome</keyword>
<dbReference type="SUPFAM" id="SSF52540">
    <property type="entry name" value="P-loop containing nucleoside triphosphate hydrolases"/>
    <property type="match status" value="1"/>
</dbReference>
<keyword evidence="1" id="KW-0547">Nucleotide-binding</keyword>
<dbReference type="InterPro" id="IPR005654">
    <property type="entry name" value="ATPase_AFG1-like"/>
</dbReference>
<sequence>MPNPTANTERKNWGPVRSKLERLIERGEIEPDPAQKILAGRLDRLDGDLSNRSVAKKSSALGWLFGKKGKPEPVKGLYVYGSVGRGKTMLMDMFYRQSSVSKKRRVHFHAFMGDVHERIGAHRDKVRDGTASEDDPMPPVARQIAEESLLLCFDEFTVTDVADALILSRLFEALFAEGVVLVATSNVAPDDLYKDGLNRGLFLPFVEKLKAEVEVLALDSGEDYRLAAIGTEDLYITPLDENAASRVDKVWDALLSGEKEHTASLSVKGRTIPVPRAGNGAARFAYGDLLQKPLGAQDFIGLARRFHTVVLEGVPALGPAERNEAKRLINLVDTLYDAGRRLVISAEVPAKDLYSAPSGTEKFEFERTVSRLFEMRGDDYMSASEDDRPVGSDAVR</sequence>
<organism evidence="3 4">
    <name type="scientific">Fulvimarina endophytica</name>
    <dbReference type="NCBI Taxonomy" id="2293836"/>
    <lineage>
        <taxon>Bacteria</taxon>
        <taxon>Pseudomonadati</taxon>
        <taxon>Pseudomonadota</taxon>
        <taxon>Alphaproteobacteria</taxon>
        <taxon>Hyphomicrobiales</taxon>
        <taxon>Aurantimonadaceae</taxon>
        <taxon>Fulvimarina</taxon>
    </lineage>
</organism>
<proteinExistence type="predicted"/>
<accession>A0A371XA54</accession>
<dbReference type="OrthoDB" id="9774491at2"/>
<dbReference type="NCBIfam" id="NF040713">
    <property type="entry name" value="ZapE"/>
    <property type="match status" value="1"/>
</dbReference>
<name>A0A371XA54_9HYPH</name>
<dbReference type="Pfam" id="PF03969">
    <property type="entry name" value="AFG1_ATPase"/>
    <property type="match status" value="1"/>
</dbReference>
<dbReference type="AlphaFoldDB" id="A0A371XA54"/>
<comment type="caution">
    <text evidence="3">The sequence shown here is derived from an EMBL/GenBank/DDBJ whole genome shotgun (WGS) entry which is preliminary data.</text>
</comment>
<evidence type="ECO:0000256" key="2">
    <source>
        <dbReference type="ARBA" id="ARBA00022840"/>
    </source>
</evidence>
<dbReference type="PANTHER" id="PTHR12169:SF6">
    <property type="entry name" value="AFG1-LIKE ATPASE"/>
    <property type="match status" value="1"/>
</dbReference>